<evidence type="ECO:0000313" key="2">
    <source>
        <dbReference type="EMBL" id="MBV0925082.1"/>
    </source>
</evidence>
<protein>
    <submittedName>
        <fullName evidence="2">Uncharacterized protein</fullName>
    </submittedName>
</protein>
<dbReference type="EMBL" id="JAHQXF010000002">
    <property type="protein sequence ID" value="MBV0925082.1"/>
    <property type="molecule type" value="Genomic_DNA"/>
</dbReference>
<gene>
    <name evidence="2" type="ORF">KTS45_12835</name>
</gene>
<keyword evidence="1" id="KW-0812">Transmembrane</keyword>
<name>A0A8J7Y6D1_9EURY</name>
<accession>A0A8J7Y6D1</accession>
<dbReference type="Proteomes" id="UP000766550">
    <property type="component" value="Unassembled WGS sequence"/>
</dbReference>
<proteinExistence type="predicted"/>
<dbReference type="OrthoDB" id="241911at2157"/>
<comment type="caution">
    <text evidence="2">The sequence shown here is derived from an EMBL/GenBank/DDBJ whole genome shotgun (WGS) entry which is preliminary data.</text>
</comment>
<keyword evidence="1" id="KW-1133">Transmembrane helix</keyword>
<keyword evidence="1" id="KW-0472">Membrane</keyword>
<dbReference type="AlphaFoldDB" id="A0A8J7Y6D1"/>
<evidence type="ECO:0000313" key="3">
    <source>
        <dbReference type="Proteomes" id="UP000766550"/>
    </source>
</evidence>
<dbReference type="RefSeq" id="WP_162317922.1">
    <property type="nucleotide sequence ID" value="NZ_JAHQXF010000002.1"/>
</dbReference>
<reference evidence="2 3" key="1">
    <citation type="submission" date="2021-06" db="EMBL/GenBank/DDBJ databases">
        <title>New haloarchaea isolates fom saline soil.</title>
        <authorList>
            <person name="Duran-Viseras A."/>
            <person name="Sanchez-Porro C.S."/>
            <person name="Ventosa A."/>
        </authorList>
    </citation>
    <scope>NUCLEOTIDE SEQUENCE [LARGE SCALE GENOMIC DNA]</scope>
    <source>
        <strain evidence="2 3">JCM 183640</strain>
    </source>
</reference>
<evidence type="ECO:0000256" key="1">
    <source>
        <dbReference type="SAM" id="Phobius"/>
    </source>
</evidence>
<feature type="transmembrane region" description="Helical" evidence="1">
    <location>
        <begin position="16"/>
        <end position="35"/>
    </location>
</feature>
<sequence length="60" mass="6123">MSAVESLPVTRRASHGVVSLVAGFLTGFALFSAIGATPDDALFSALSVALLVAFSRSLAR</sequence>
<feature type="transmembrane region" description="Helical" evidence="1">
    <location>
        <begin position="41"/>
        <end position="59"/>
    </location>
</feature>
<organism evidence="2 3">
    <name type="scientific">Haloarcula limicola</name>
    <dbReference type="NCBI Taxonomy" id="1429915"/>
    <lineage>
        <taxon>Archaea</taxon>
        <taxon>Methanobacteriati</taxon>
        <taxon>Methanobacteriota</taxon>
        <taxon>Stenosarchaea group</taxon>
        <taxon>Halobacteria</taxon>
        <taxon>Halobacteriales</taxon>
        <taxon>Haloarculaceae</taxon>
        <taxon>Haloarcula</taxon>
    </lineage>
</organism>
<keyword evidence="3" id="KW-1185">Reference proteome</keyword>